<dbReference type="InterPro" id="IPR008978">
    <property type="entry name" value="HSP20-like_chaperone"/>
</dbReference>
<dbReference type="Pfam" id="PF04969">
    <property type="entry name" value="CS"/>
    <property type="match status" value="1"/>
</dbReference>
<dbReference type="Proteomes" id="UP000192596">
    <property type="component" value="Unassembled WGS sequence"/>
</dbReference>
<dbReference type="PROSITE" id="PS51203">
    <property type="entry name" value="CS"/>
    <property type="match status" value="1"/>
</dbReference>
<keyword evidence="1" id="KW-0479">Metal-binding</keyword>
<feature type="region of interest" description="Disordered" evidence="4">
    <location>
        <begin position="1"/>
        <end position="23"/>
    </location>
</feature>
<evidence type="ECO:0000256" key="2">
    <source>
        <dbReference type="ARBA" id="ARBA00022737"/>
    </source>
</evidence>
<dbReference type="SUPFAM" id="SSF49764">
    <property type="entry name" value="HSP20-like chaperones"/>
    <property type="match status" value="1"/>
</dbReference>
<dbReference type="AlphaFoldDB" id="A0A1V8TLG6"/>
<dbReference type="InParanoid" id="A0A1V8TLG6"/>
<dbReference type="Gene3D" id="4.10.1130.20">
    <property type="match status" value="2"/>
</dbReference>
<keyword evidence="2" id="KW-0677">Repeat</keyword>
<evidence type="ECO:0000259" key="6">
    <source>
        <dbReference type="PROSITE" id="PS51401"/>
    </source>
</evidence>
<keyword evidence="3" id="KW-0862">Zinc</keyword>
<feature type="domain" description="CHORD" evidence="6">
    <location>
        <begin position="133"/>
        <end position="194"/>
    </location>
</feature>
<dbReference type="Pfam" id="PF04968">
    <property type="entry name" value="CHORD"/>
    <property type="match status" value="2"/>
</dbReference>
<evidence type="ECO:0000259" key="5">
    <source>
        <dbReference type="PROSITE" id="PS51203"/>
    </source>
</evidence>
<feature type="compositionally biased region" description="Acidic residues" evidence="4">
    <location>
        <begin position="115"/>
        <end position="124"/>
    </location>
</feature>
<evidence type="ECO:0000256" key="1">
    <source>
        <dbReference type="ARBA" id="ARBA00022723"/>
    </source>
</evidence>
<feature type="region of interest" description="Disordered" evidence="4">
    <location>
        <begin position="90"/>
        <end position="128"/>
    </location>
</feature>
<name>A0A1V8TLG6_9PEZI</name>
<reference evidence="8" key="1">
    <citation type="submission" date="2017-03" db="EMBL/GenBank/DDBJ databases">
        <title>Genomes of endolithic fungi from Antarctica.</title>
        <authorList>
            <person name="Coleine C."/>
            <person name="Masonjones S."/>
            <person name="Stajich J.E."/>
        </authorList>
    </citation>
    <scope>NUCLEOTIDE SEQUENCE [LARGE SCALE GENOMIC DNA]</scope>
    <source>
        <strain evidence="8">CCFEE 5527</strain>
    </source>
</reference>
<dbReference type="EMBL" id="NAJO01000005">
    <property type="protein sequence ID" value="OQO12217.1"/>
    <property type="molecule type" value="Genomic_DNA"/>
</dbReference>
<evidence type="ECO:0000313" key="8">
    <source>
        <dbReference type="Proteomes" id="UP000192596"/>
    </source>
</evidence>
<dbReference type="Gene3D" id="2.60.40.790">
    <property type="match status" value="1"/>
</dbReference>
<feature type="domain" description="CS" evidence="5">
    <location>
        <begin position="211"/>
        <end position="302"/>
    </location>
</feature>
<protein>
    <recommendedName>
        <fullName evidence="9">CHORD domain-containing protein</fullName>
    </recommendedName>
</protein>
<dbReference type="CDD" id="cd06466">
    <property type="entry name" value="p23_CS_SGT1_like"/>
    <property type="match status" value="1"/>
</dbReference>
<dbReference type="OrthoDB" id="1898560at2759"/>
<dbReference type="InterPro" id="IPR007051">
    <property type="entry name" value="CHORD_dom"/>
</dbReference>
<dbReference type="InterPro" id="IPR007052">
    <property type="entry name" value="CS_dom"/>
</dbReference>
<evidence type="ECO:0000256" key="3">
    <source>
        <dbReference type="ARBA" id="ARBA00022833"/>
    </source>
</evidence>
<keyword evidence="8" id="KW-1185">Reference proteome</keyword>
<dbReference type="PROSITE" id="PS51401">
    <property type="entry name" value="CHORD"/>
    <property type="match status" value="2"/>
</dbReference>
<accession>A0A1V8TLG6</accession>
<dbReference type="STRING" id="1507870.A0A1V8TLG6"/>
<dbReference type="PANTHER" id="PTHR46983:SF3">
    <property type="entry name" value="CHPADIPLOID STATE MAINTENANCE PROTEIN CHPA"/>
    <property type="match status" value="1"/>
</dbReference>
<dbReference type="PANTHER" id="PTHR46983">
    <property type="entry name" value="CYSTEINE AND HISTIDINE-RICH DOMAIN-CONTAINING PROTEIN 1"/>
    <property type="match status" value="1"/>
</dbReference>
<evidence type="ECO:0000313" key="7">
    <source>
        <dbReference type="EMBL" id="OQO12217.1"/>
    </source>
</evidence>
<dbReference type="InterPro" id="IPR039790">
    <property type="entry name" value="CHRD1"/>
</dbReference>
<proteinExistence type="predicted"/>
<evidence type="ECO:0000256" key="4">
    <source>
        <dbReference type="SAM" id="MobiDB-lite"/>
    </source>
</evidence>
<dbReference type="GO" id="GO:0046872">
    <property type="term" value="F:metal ion binding"/>
    <property type="evidence" value="ECO:0007669"/>
    <property type="project" value="UniProtKB-KW"/>
</dbReference>
<gene>
    <name evidence="7" type="ORF">B0A48_02858</name>
</gene>
<organism evidence="7 8">
    <name type="scientific">Cryoendolithus antarcticus</name>
    <dbReference type="NCBI Taxonomy" id="1507870"/>
    <lineage>
        <taxon>Eukaryota</taxon>
        <taxon>Fungi</taxon>
        <taxon>Dikarya</taxon>
        <taxon>Ascomycota</taxon>
        <taxon>Pezizomycotina</taxon>
        <taxon>Dothideomycetes</taxon>
        <taxon>Dothideomycetidae</taxon>
        <taxon>Cladosporiales</taxon>
        <taxon>Cladosporiaceae</taxon>
        <taxon>Cryoendolithus</taxon>
    </lineage>
</organism>
<feature type="domain" description="CHORD" evidence="6">
    <location>
        <begin position="5"/>
        <end position="57"/>
    </location>
</feature>
<evidence type="ECO:0008006" key="9">
    <source>
        <dbReference type="Google" id="ProtNLM"/>
    </source>
</evidence>
<comment type="caution">
    <text evidence="7">The sequence shown here is derived from an EMBL/GenBank/DDBJ whole genome shotgun (WGS) entry which is preliminary data.</text>
</comment>
<sequence length="360" mass="39779">MAEKCVHRGCGKQFSDSSEPSGLPVFHEGQKGYRCCKPRVLTFDEFLTLPPCTTGTHSTIDDTPAPEPDTTKLTSEQVDAKIAAQNVKASAEPAVARQAVSTQQAATPTPKPEVVVEEESDEEGVTVPSGARCKRKACGQSYDAKVPRGEEKCVHHPGAALFHEGSKGWTCCKRRVLEFDEFMKIEGCTTKSRHLFVGKPKAGGSEEDEEIKEVRSDFYQTASTVIASLYLKKVDKTTSSINFKADNKTVALDLRTSDRKRYCVDMELFGTIDPEKSSFKIMGTKVELTLVKGESVGWDEYGVGYETTVIQVAQVEALLRLKNIYFGREACYTSRGREEHSDAPWVSLHAMNPLLTEYRG</sequence>